<sequence>MPIILSGVDGIRACLGFHLGHSDWIEIDQATIERFESLTDDRAAGDSGAADQAFVPCSVMLAMLIPLLQQIYMLEDTLNVTLHGIEQLQFVKPVPTGSGLRVGATVKAVQPAGDHWQLNFECAMECDVLAGPVMRASVLYRFRPASVAGMPHLSLCTRDLSCR</sequence>
<reference evidence="1" key="1">
    <citation type="submission" date="2016-01" db="EMBL/GenBank/DDBJ databases">
        <authorList>
            <person name="Peeters C."/>
        </authorList>
    </citation>
    <scope>NUCLEOTIDE SEQUENCE [LARGE SCALE GENOMIC DNA]</scope>
    <source>
        <strain evidence="1">LMG 29317</strain>
    </source>
</reference>
<dbReference type="SUPFAM" id="SSF54637">
    <property type="entry name" value="Thioesterase/thiol ester dehydrase-isomerase"/>
    <property type="match status" value="1"/>
</dbReference>
<evidence type="ECO:0000313" key="2">
    <source>
        <dbReference type="Proteomes" id="UP000055019"/>
    </source>
</evidence>
<name>A0A158JA03_9BURK</name>
<protein>
    <submittedName>
        <fullName evidence="1">MaoC family protein</fullName>
    </submittedName>
</protein>
<dbReference type="EMBL" id="FCOM02000014">
    <property type="protein sequence ID" value="SAL65722.1"/>
    <property type="molecule type" value="Genomic_DNA"/>
</dbReference>
<gene>
    <name evidence="1" type="ORF">AWB74_03633</name>
</gene>
<dbReference type="RefSeq" id="WP_235024614.1">
    <property type="nucleotide sequence ID" value="NZ_FCOM02000014.1"/>
</dbReference>
<dbReference type="AlphaFoldDB" id="A0A158JA03"/>
<keyword evidence="2" id="KW-1185">Reference proteome</keyword>
<comment type="caution">
    <text evidence="1">The sequence shown here is derived from an EMBL/GenBank/DDBJ whole genome shotgun (WGS) entry which is preliminary data.</text>
</comment>
<organism evidence="1 2">
    <name type="scientific">Caballeronia arvi</name>
    <dbReference type="NCBI Taxonomy" id="1777135"/>
    <lineage>
        <taxon>Bacteria</taxon>
        <taxon>Pseudomonadati</taxon>
        <taxon>Pseudomonadota</taxon>
        <taxon>Betaproteobacteria</taxon>
        <taxon>Burkholderiales</taxon>
        <taxon>Burkholderiaceae</taxon>
        <taxon>Caballeronia</taxon>
    </lineage>
</organism>
<evidence type="ECO:0000313" key="1">
    <source>
        <dbReference type="EMBL" id="SAL65722.1"/>
    </source>
</evidence>
<dbReference type="Gene3D" id="3.10.129.10">
    <property type="entry name" value="Hotdog Thioesterase"/>
    <property type="match status" value="1"/>
</dbReference>
<dbReference type="InterPro" id="IPR029069">
    <property type="entry name" value="HotDog_dom_sf"/>
</dbReference>
<dbReference type="Proteomes" id="UP000055019">
    <property type="component" value="Unassembled WGS sequence"/>
</dbReference>
<proteinExistence type="predicted"/>
<accession>A0A158JA03</accession>